<evidence type="ECO:0000259" key="1">
    <source>
        <dbReference type="Pfam" id="PF04466"/>
    </source>
</evidence>
<organism evidence="2 3">
    <name type="scientific">Arsenicibacter rosenii</name>
    <dbReference type="NCBI Taxonomy" id="1750698"/>
    <lineage>
        <taxon>Bacteria</taxon>
        <taxon>Pseudomonadati</taxon>
        <taxon>Bacteroidota</taxon>
        <taxon>Cytophagia</taxon>
        <taxon>Cytophagales</taxon>
        <taxon>Spirosomataceae</taxon>
        <taxon>Arsenicibacter</taxon>
    </lineage>
</organism>
<dbReference type="PANTHER" id="PTHR39184">
    <property type="match status" value="1"/>
</dbReference>
<dbReference type="InterPro" id="IPR035412">
    <property type="entry name" value="Terminase_L_N"/>
</dbReference>
<sequence length="448" mass="52073">MKGRPVPANCFVVPDKFIPAILDKSPIQILFGSRFSGKSYAKAYEFLARAAGKQYFRGIYARQKQTDVKNSQYQLFKDTIDKYPWLRRQFVCRDSDYEIHNLITGHKLIPGSFDNPQKIMSTADPTDIWVEEPITHKGQINKTDFLSMYGSLRNPYGIPPRFHFTFNPISIDTWIFDEFFKKKTIPCNAVQINYDDNPFCPESALEFFAWLKDVDYDRWEIDALGKWGIPKPDRPYFHRLLKNMKVYFGPTEYNPFEPVYISLDFNVVNSWTIRQKSPTGGPRFIEEIHNEDLDLEDICKDVARRYGGNQLYFTGDGSGNNASAYTKGNQSAWELVRTYMKRYGADYCNYEAVPLSNISTESSCFVSNALIAHYENDFIIDDVKCPKLTADIRRMRRTADGSLDKKDCNKYDYGHLGDCFRYDLCNFEYHTFKAISRNHSNNNNEHDS</sequence>
<dbReference type="InterPro" id="IPR027417">
    <property type="entry name" value="P-loop_NTPase"/>
</dbReference>
<name>A0A1S2VC26_9BACT</name>
<dbReference type="PANTHER" id="PTHR39184:SF1">
    <property type="entry name" value="PBSX PHAGE TERMINASE LARGE SUBUNIT"/>
    <property type="match status" value="1"/>
</dbReference>
<dbReference type="Pfam" id="PF04466">
    <property type="entry name" value="Terminase_3"/>
    <property type="match status" value="1"/>
</dbReference>
<keyword evidence="3" id="KW-1185">Reference proteome</keyword>
<accession>A0A1S2VC26</accession>
<dbReference type="Proteomes" id="UP000181790">
    <property type="component" value="Unassembled WGS sequence"/>
</dbReference>
<dbReference type="AlphaFoldDB" id="A0A1S2VC26"/>
<dbReference type="InterPro" id="IPR052380">
    <property type="entry name" value="Viral_DNA_packaging_terminase"/>
</dbReference>
<protein>
    <recommendedName>
        <fullName evidence="1">Phage terminase large subunit N-terminal domain-containing protein</fullName>
    </recommendedName>
</protein>
<gene>
    <name evidence="2" type="ORF">BLX24_27815</name>
</gene>
<reference evidence="2 3" key="1">
    <citation type="submission" date="2016-10" db="EMBL/GenBank/DDBJ databases">
        <title>Arsenicibacter rosenii gen. nov., sp. nov., an efficient arsenic-methylating bacterium isolated from an arsenic-contaminated paddy soil.</title>
        <authorList>
            <person name="Huang K."/>
        </authorList>
    </citation>
    <scope>NUCLEOTIDE SEQUENCE [LARGE SCALE GENOMIC DNA]</scope>
    <source>
        <strain evidence="2 3">SM-1</strain>
    </source>
</reference>
<evidence type="ECO:0000313" key="2">
    <source>
        <dbReference type="EMBL" id="OIN55865.1"/>
    </source>
</evidence>
<dbReference type="EMBL" id="MORL01000033">
    <property type="protein sequence ID" value="OIN55865.1"/>
    <property type="molecule type" value="Genomic_DNA"/>
</dbReference>
<feature type="domain" description="Phage terminase large subunit N-terminal" evidence="1">
    <location>
        <begin position="27"/>
        <end position="225"/>
    </location>
</feature>
<evidence type="ECO:0000313" key="3">
    <source>
        <dbReference type="Proteomes" id="UP000181790"/>
    </source>
</evidence>
<proteinExistence type="predicted"/>
<dbReference type="Gene3D" id="3.40.50.300">
    <property type="entry name" value="P-loop containing nucleotide triphosphate hydrolases"/>
    <property type="match status" value="1"/>
</dbReference>
<comment type="caution">
    <text evidence="2">The sequence shown here is derived from an EMBL/GenBank/DDBJ whole genome shotgun (WGS) entry which is preliminary data.</text>
</comment>